<reference evidence="1 2" key="1">
    <citation type="submission" date="2018-08" db="EMBL/GenBank/DDBJ databases">
        <title>A genome reference for cultivated species of the human gut microbiota.</title>
        <authorList>
            <person name="Zou Y."/>
            <person name="Xue W."/>
            <person name="Luo G."/>
        </authorList>
    </citation>
    <scope>NUCLEOTIDE SEQUENCE [LARGE SCALE GENOMIC DNA]</scope>
    <source>
        <strain evidence="1 2">AF18-16LB</strain>
    </source>
</reference>
<protein>
    <submittedName>
        <fullName evidence="1">Uncharacterized protein</fullName>
    </submittedName>
</protein>
<dbReference type="Proteomes" id="UP000284296">
    <property type="component" value="Unassembled WGS sequence"/>
</dbReference>
<evidence type="ECO:0000313" key="1">
    <source>
        <dbReference type="EMBL" id="RGT78978.1"/>
    </source>
</evidence>
<evidence type="ECO:0000313" key="2">
    <source>
        <dbReference type="Proteomes" id="UP000284296"/>
    </source>
</evidence>
<dbReference type="RefSeq" id="WP_118004746.1">
    <property type="nucleotide sequence ID" value="NZ_QRXF01000030.1"/>
</dbReference>
<gene>
    <name evidence="1" type="ORF">DWX06_13535</name>
</gene>
<dbReference type="EMBL" id="QRXG01000030">
    <property type="protein sequence ID" value="RGT78978.1"/>
    <property type="molecule type" value="Genomic_DNA"/>
</dbReference>
<accession>A0A412Q104</accession>
<sequence length="333" mass="38612">MNKYDNLMTKIGTEFNIKKGKTESVNDYKVRLIYSVLGRMAVSSFLDDYDNDMPSIVHMKNRVSTVLDSYYKMYPELSALLPEDTEKIANEIYDIYSHTGIFYHIPNRIVLSKKSEESINGVVLTRGYELGLKQAVSGLGTYIISENSSQSDKNIFYIHTTSLRDRWQSWIEDAKWSNFKVEGDIEYLRMGPPFTRGYWVNKPNAEGKISILRTGFKGNELYYLYKIDKDKKIQASQLPNWIVDNYQYRSLANACLYNAGVLPPITYRVDGDIVNFKFGYLPPPAELYLWKLYSWPTSVLDLPKDFNRVSTKCIFESIAELMKKQGYVFVEEN</sequence>
<comment type="caution">
    <text evidence="1">The sequence shown here is derived from an EMBL/GenBank/DDBJ whole genome shotgun (WGS) entry which is preliminary data.</text>
</comment>
<name>A0A412Q104_9FIRM</name>
<organism evidence="1 2">
    <name type="scientific">Agathobacter rectalis</name>
    <dbReference type="NCBI Taxonomy" id="39491"/>
    <lineage>
        <taxon>Bacteria</taxon>
        <taxon>Bacillati</taxon>
        <taxon>Bacillota</taxon>
        <taxon>Clostridia</taxon>
        <taxon>Lachnospirales</taxon>
        <taxon>Lachnospiraceae</taxon>
        <taxon>Agathobacter</taxon>
    </lineage>
</organism>
<proteinExistence type="predicted"/>
<dbReference type="AlphaFoldDB" id="A0A412Q104"/>